<dbReference type="SMART" id="SM00729">
    <property type="entry name" value="Elp3"/>
    <property type="match status" value="1"/>
</dbReference>
<keyword evidence="3 10" id="KW-0004">4Fe-4S</keyword>
<evidence type="ECO:0000256" key="2">
    <source>
        <dbReference type="ARBA" id="ARBA00012126"/>
    </source>
</evidence>
<dbReference type="InterPro" id="IPR013785">
    <property type="entry name" value="Aldolase_TIM"/>
</dbReference>
<dbReference type="AlphaFoldDB" id="A0A0H1QZB6"/>
<dbReference type="SFLD" id="SFLDS00029">
    <property type="entry name" value="Radical_SAM"/>
    <property type="match status" value="1"/>
</dbReference>
<keyword evidence="13" id="KW-1185">Reference proteome</keyword>
<dbReference type="Proteomes" id="UP000035301">
    <property type="component" value="Unassembled WGS sequence"/>
</dbReference>
<dbReference type="GO" id="GO:0044689">
    <property type="term" value="F:7,8-didemethyl-8-hydroxy-5-deazariboflavin synthase activity"/>
    <property type="evidence" value="ECO:0007669"/>
    <property type="project" value="UniProtKB-EC"/>
</dbReference>
<dbReference type="InterPro" id="IPR019939">
    <property type="entry name" value="CofG_family"/>
</dbReference>
<evidence type="ECO:0000313" key="12">
    <source>
        <dbReference type="EMBL" id="KLK88154.1"/>
    </source>
</evidence>
<dbReference type="GO" id="GO:0016765">
    <property type="term" value="F:transferase activity, transferring alkyl or aryl (other than methyl) groups"/>
    <property type="evidence" value="ECO:0007669"/>
    <property type="project" value="InterPro"/>
</dbReference>
<dbReference type="SFLD" id="SFLDG01064">
    <property type="entry name" value="F420__menaquinone_cofactor_bio"/>
    <property type="match status" value="1"/>
</dbReference>
<accession>A0A0H1QZB6</accession>
<feature type="binding site" evidence="10">
    <location>
        <position position="27"/>
    </location>
    <ligand>
        <name>[4Fe-4S] cluster</name>
        <dbReference type="ChEBI" id="CHEBI:49883"/>
        <note>4Fe-4S-S-AdoMet</note>
    </ligand>
</feature>
<protein>
    <recommendedName>
        <fullName evidence="2 10">7,8-didemethyl-8-hydroxy-5-deazariboflavin synthase</fullName>
        <ecNumber evidence="2 10">4.3.1.32</ecNumber>
    </recommendedName>
    <alternativeName>
        <fullName evidence="10">FO synthase subunit 1</fullName>
    </alternativeName>
</protein>
<feature type="domain" description="Radical SAM core" evidence="11">
    <location>
        <begin position="6"/>
        <end position="244"/>
    </location>
</feature>
<name>A0A0H1QZB6_9EURY</name>
<gene>
    <name evidence="10 12" type="primary">cofG</name>
    <name evidence="12" type="ORF">SZ63_03600</name>
</gene>
<comment type="function">
    <text evidence="10">Catalyzes the radical-mediated synthesis of 7,8-didemethyl-8-hydroxy-5-deazariboflavin (FO) from 5-amino-5-(4-hydroxybenzyl)-6-(D-ribitylimino)-5,6-dihydrouracil.</text>
</comment>
<dbReference type="InterPro" id="IPR034405">
    <property type="entry name" value="F420"/>
</dbReference>
<evidence type="ECO:0000313" key="13">
    <source>
        <dbReference type="Proteomes" id="UP000035301"/>
    </source>
</evidence>
<dbReference type="PATRIC" id="fig|1550566.3.peg.772"/>
<evidence type="ECO:0000256" key="10">
    <source>
        <dbReference type="HAMAP-Rule" id="MF_01611"/>
    </source>
</evidence>
<feature type="binding site" evidence="10">
    <location>
        <position position="24"/>
    </location>
    <ligand>
        <name>[4Fe-4S] cluster</name>
        <dbReference type="ChEBI" id="CHEBI:49883"/>
        <note>4Fe-4S-S-AdoMet</note>
    </ligand>
</feature>
<dbReference type="GO" id="GO:0005506">
    <property type="term" value="F:iron ion binding"/>
    <property type="evidence" value="ECO:0007669"/>
    <property type="project" value="UniProtKB-UniRule"/>
</dbReference>
<dbReference type="EC" id="4.3.1.32" evidence="2 10"/>
<comment type="cofactor">
    <cofactor evidence="10">
        <name>[4Fe-4S] cluster</name>
        <dbReference type="ChEBI" id="CHEBI:49883"/>
    </cofactor>
    <text evidence="10">Binds 1 [4Fe-4S] cluster. The cluster is coordinated with 3 cysteines and an exchangeable S-adenosyl-L-methionine.</text>
</comment>
<dbReference type="GO" id="GO:0051539">
    <property type="term" value="F:4 iron, 4 sulfur cluster binding"/>
    <property type="evidence" value="ECO:0007669"/>
    <property type="project" value="UniProtKB-KW"/>
</dbReference>
<evidence type="ECO:0000259" key="11">
    <source>
        <dbReference type="PROSITE" id="PS51918"/>
    </source>
</evidence>
<dbReference type="Gene3D" id="3.20.20.70">
    <property type="entry name" value="Aldolase class I"/>
    <property type="match status" value="1"/>
</dbReference>
<keyword evidence="8 10" id="KW-0456">Lyase</keyword>
<sequence>MHRRVITFSRNAFLPLTTVCVNRCGYCCFRTPVREGCVMPPDEATRTLDASAALGCTEALFTFGERPGAVPGFNEMLGRLGYADILDYVYGLSLAAIERGLLPHTNAGILSYGELDRLREVNASMGLMLETTADVAAHRDSPGKDPAVRIEMIENAGKLSIPFTTGILLGIGETMDDREESLRVIGDLHTRFGHIQEVIVQNFCPKPGTAMSDAAVPGTDEICTTISLAREILPADVAVQIPPNLADASHLIGCGVNDLGGVSPLTIDYVNPEHPWPQLDELRRIAGDAELRERLCIYPQYIEKGWYSSRLEPLIRRLAEKIAAPGRDAGA</sequence>
<evidence type="ECO:0000256" key="6">
    <source>
        <dbReference type="ARBA" id="ARBA00023004"/>
    </source>
</evidence>
<reference evidence="12 13" key="1">
    <citation type="journal article" date="2015" name="Int. J. Syst. Evol. Microbiol.">
        <title>Methanoculleus sediminis sp. nov., a methanogen from sediments near a submarine mud volcano.</title>
        <authorList>
            <person name="Chen S.C."/>
            <person name="Chen M.F."/>
            <person name="Lai M.C."/>
            <person name="Weng C.Y."/>
            <person name="Wu S.Y."/>
            <person name="Lin S."/>
            <person name="Yang T.F."/>
            <person name="Chen P.C."/>
        </authorList>
    </citation>
    <scope>NUCLEOTIDE SEQUENCE [LARGE SCALE GENOMIC DNA]</scope>
    <source>
        <strain evidence="12 13">S3Fa</strain>
    </source>
</reference>
<dbReference type="InterPro" id="IPR007197">
    <property type="entry name" value="rSAM"/>
</dbReference>
<dbReference type="InterPro" id="IPR006638">
    <property type="entry name" value="Elp3/MiaA/NifB-like_rSAM"/>
</dbReference>
<feature type="binding site" evidence="10">
    <location>
        <position position="20"/>
    </location>
    <ligand>
        <name>[4Fe-4S] cluster</name>
        <dbReference type="ChEBI" id="CHEBI:49883"/>
        <note>4Fe-4S-S-AdoMet</note>
    </ligand>
</feature>
<dbReference type="RefSeq" id="WP_048181343.1">
    <property type="nucleotide sequence ID" value="NZ_JXOJ01000002.1"/>
</dbReference>
<dbReference type="PANTHER" id="PTHR43076">
    <property type="entry name" value="FO SYNTHASE (COFH)"/>
    <property type="match status" value="1"/>
</dbReference>
<dbReference type="Pfam" id="PF04055">
    <property type="entry name" value="Radical_SAM"/>
    <property type="match status" value="1"/>
</dbReference>
<dbReference type="InterPro" id="IPR058240">
    <property type="entry name" value="rSAM_sf"/>
</dbReference>
<evidence type="ECO:0000256" key="1">
    <source>
        <dbReference type="ARBA" id="ARBA00004712"/>
    </source>
</evidence>
<comment type="caution">
    <text evidence="12">The sequence shown here is derived from an EMBL/GenBank/DDBJ whole genome shotgun (WGS) entry which is preliminary data.</text>
</comment>
<evidence type="ECO:0000256" key="8">
    <source>
        <dbReference type="ARBA" id="ARBA00023239"/>
    </source>
</evidence>
<evidence type="ECO:0000256" key="7">
    <source>
        <dbReference type="ARBA" id="ARBA00023014"/>
    </source>
</evidence>
<dbReference type="CDD" id="cd01335">
    <property type="entry name" value="Radical_SAM"/>
    <property type="match status" value="1"/>
</dbReference>
<dbReference type="SFLD" id="SFLDG01388">
    <property type="entry name" value="7_8-didemethyl-8-hydroxy-5-dea"/>
    <property type="match status" value="1"/>
</dbReference>
<proteinExistence type="inferred from homology"/>
<keyword evidence="4 10" id="KW-0949">S-adenosyl-L-methionine</keyword>
<comment type="pathway">
    <text evidence="1 10">Cofactor biosynthesis; coenzyme F0 biosynthesis.</text>
</comment>
<keyword evidence="5 10" id="KW-0479">Metal-binding</keyword>
<evidence type="ECO:0000256" key="9">
    <source>
        <dbReference type="ARBA" id="ARBA00048974"/>
    </source>
</evidence>
<comment type="similarity">
    <text evidence="10">Belongs to the radical SAM superfamily. CofG family.</text>
</comment>
<dbReference type="UniPathway" id="UPA00072"/>
<organism evidence="12 13">
    <name type="scientific">Methanoculleus sediminis</name>
    <dbReference type="NCBI Taxonomy" id="1550566"/>
    <lineage>
        <taxon>Archaea</taxon>
        <taxon>Methanobacteriati</taxon>
        <taxon>Methanobacteriota</taxon>
        <taxon>Stenosarchaea group</taxon>
        <taxon>Methanomicrobia</taxon>
        <taxon>Methanomicrobiales</taxon>
        <taxon>Methanomicrobiaceae</taxon>
        <taxon>Methanoculleus</taxon>
    </lineage>
</organism>
<dbReference type="NCBIfam" id="TIGR03550">
    <property type="entry name" value="F420_cofG"/>
    <property type="match status" value="1"/>
</dbReference>
<evidence type="ECO:0000256" key="4">
    <source>
        <dbReference type="ARBA" id="ARBA00022691"/>
    </source>
</evidence>
<dbReference type="OrthoDB" id="35347at2157"/>
<dbReference type="PROSITE" id="PS51918">
    <property type="entry name" value="RADICAL_SAM"/>
    <property type="match status" value="1"/>
</dbReference>
<dbReference type="SFLD" id="SFLDF00294">
    <property type="entry name" value="7_8-didemethyl-8-hydroxy-5-dea"/>
    <property type="match status" value="1"/>
</dbReference>
<keyword evidence="6 10" id="KW-0408">Iron</keyword>
<comment type="subunit">
    <text evidence="10">The FO synthase complex consists of two subunits, CofG and CofH.</text>
</comment>
<dbReference type="HAMAP" id="MF_01611">
    <property type="entry name" value="FO_synth_sub1"/>
    <property type="match status" value="1"/>
</dbReference>
<dbReference type="PANTHER" id="PTHR43076:SF15">
    <property type="entry name" value="7,8-DIDEMETHYL-8-HYDROXY-5-DEAZARIBOFLAVIN SYNTHASE"/>
    <property type="match status" value="1"/>
</dbReference>
<keyword evidence="7 10" id="KW-0411">Iron-sulfur</keyword>
<dbReference type="STRING" id="1550566.SZ63_03600"/>
<dbReference type="SUPFAM" id="SSF102114">
    <property type="entry name" value="Radical SAM enzymes"/>
    <property type="match status" value="1"/>
</dbReference>
<dbReference type="NCBIfam" id="NF004884">
    <property type="entry name" value="PRK06245.1"/>
    <property type="match status" value="1"/>
</dbReference>
<comment type="catalytic activity">
    <reaction evidence="9 10">
        <text>5-amino-5-(4-hydroxybenzyl)-6-(D-ribitylimino)-5,6-dihydrouracil + S-adenosyl-L-methionine = 7,8-didemethyl-8-hydroxy-5-deazariboflavin + 5'-deoxyadenosine + L-methionine + NH4(+) + H(+)</text>
        <dbReference type="Rhea" id="RHEA:55204"/>
        <dbReference type="ChEBI" id="CHEBI:15378"/>
        <dbReference type="ChEBI" id="CHEBI:17319"/>
        <dbReference type="ChEBI" id="CHEBI:28938"/>
        <dbReference type="ChEBI" id="CHEBI:57844"/>
        <dbReference type="ChEBI" id="CHEBI:59789"/>
        <dbReference type="ChEBI" id="CHEBI:59904"/>
        <dbReference type="ChEBI" id="CHEBI:85936"/>
        <dbReference type="EC" id="4.3.1.32"/>
    </reaction>
</comment>
<evidence type="ECO:0000256" key="5">
    <source>
        <dbReference type="ARBA" id="ARBA00022723"/>
    </source>
</evidence>
<dbReference type="EMBL" id="JXOJ01000002">
    <property type="protein sequence ID" value="KLK88154.1"/>
    <property type="molecule type" value="Genomic_DNA"/>
</dbReference>
<evidence type="ECO:0000256" key="3">
    <source>
        <dbReference type="ARBA" id="ARBA00022485"/>
    </source>
</evidence>